<dbReference type="GO" id="GO:0005789">
    <property type="term" value="C:endoplasmic reticulum membrane"/>
    <property type="evidence" value="ECO:0007669"/>
    <property type="project" value="TreeGrafter"/>
</dbReference>
<keyword evidence="4" id="KW-0342">GTP-binding</keyword>
<comment type="similarity">
    <text evidence="1">Belongs to the GTP-binding SRP family.</text>
</comment>
<dbReference type="PANTHER" id="PTHR43134:SF1">
    <property type="entry name" value="SIGNAL RECOGNITION PARTICLE RECEPTOR SUBUNIT ALPHA"/>
    <property type="match status" value="1"/>
</dbReference>
<dbReference type="SMART" id="SM00382">
    <property type="entry name" value="AAA"/>
    <property type="match status" value="1"/>
</dbReference>
<gene>
    <name evidence="11" type="primary">SRPR</name>
    <name evidence="11" type="ORF">ECANGB1_601</name>
</gene>
<accession>A0A1Y1S8J1</accession>
<feature type="domain" description="SRP54-type proteins GTP-binding" evidence="10">
    <location>
        <begin position="333"/>
        <end position="346"/>
    </location>
</feature>
<dbReference type="GO" id="GO:0005047">
    <property type="term" value="F:signal recognition particle binding"/>
    <property type="evidence" value="ECO:0007669"/>
    <property type="project" value="TreeGrafter"/>
</dbReference>
<evidence type="ECO:0000256" key="4">
    <source>
        <dbReference type="ARBA" id="ARBA00023134"/>
    </source>
</evidence>
<reference evidence="11 12" key="1">
    <citation type="journal article" date="2017" name="Environ. Microbiol.">
        <title>Decay of the glycolytic pathway and adaptation to intranuclear parasitism within Enterocytozoonidae microsporidia.</title>
        <authorList>
            <person name="Wiredu Boakye D."/>
            <person name="Jaroenlak P."/>
            <person name="Prachumwat A."/>
            <person name="Williams T.A."/>
            <person name="Bateman K.S."/>
            <person name="Itsathitphaisarn O."/>
            <person name="Sritunyalucksana K."/>
            <person name="Paszkiewicz K.H."/>
            <person name="Moore K.A."/>
            <person name="Stentiford G.D."/>
            <person name="Williams B.A."/>
        </authorList>
    </citation>
    <scope>NUCLEOTIDE SEQUENCE [LARGE SCALE GENOMIC DNA]</scope>
    <source>
        <strain evidence="11 12">GB1</strain>
    </source>
</reference>
<dbReference type="GO" id="GO:0006614">
    <property type="term" value="P:SRP-dependent cotranslational protein targeting to membrane"/>
    <property type="evidence" value="ECO:0007669"/>
    <property type="project" value="InterPro"/>
</dbReference>
<evidence type="ECO:0000313" key="11">
    <source>
        <dbReference type="EMBL" id="ORD94512.1"/>
    </source>
</evidence>
<keyword evidence="3" id="KW-0547">Nucleotide-binding</keyword>
<dbReference type="OrthoDB" id="1727884at2759"/>
<dbReference type="PANTHER" id="PTHR43134">
    <property type="entry name" value="SIGNAL RECOGNITION PARTICLE RECEPTOR SUBUNIT ALPHA"/>
    <property type="match status" value="1"/>
</dbReference>
<sequence>MDRTKMSEKKRVRDMVAEWRIEGDLIYLAIGAKEGVLDTKVEEFKRNRDESAVKNDQGKIGRFTRKTLQLFTGKIELGELRTKMVEHLVDKNVTPKYAEQLADGITEQFRLSGRDWATEAELKEQTRKALQRILVKIDTVDLVAKIRNSTRPFVFCFVGVNGVGKSTSLAKMTKWLLDQRLTVFIAACDTFRAGAVEQLRVHVDRFTGAGRKVGFYESGYNKDDATVAKNAIAKGAEQNYDAVLIDTAGRMHENKVLMSSLSRIVRVNKPDHIVYVGEALTGNDSLDFISEFNRSISKAIPKREIDSIILTKVDTVDEKIGQIFNLMLASSAPILFLGVGQANSDLLEMDSEQITELIL</sequence>
<evidence type="ECO:0000256" key="3">
    <source>
        <dbReference type="ARBA" id="ARBA00022741"/>
    </source>
</evidence>
<evidence type="ECO:0000256" key="6">
    <source>
        <dbReference type="ARBA" id="ARBA00023170"/>
    </source>
</evidence>
<keyword evidence="12" id="KW-1185">Reference proteome</keyword>
<comment type="caution">
    <text evidence="11">The sequence shown here is derived from an EMBL/GenBank/DDBJ whole genome shotgun (WGS) entry which is preliminary data.</text>
</comment>
<dbReference type="AlphaFoldDB" id="A0A1Y1S8J1"/>
<dbReference type="Gene3D" id="3.40.50.300">
    <property type="entry name" value="P-loop containing nucleotide triphosphate hydrolases"/>
    <property type="match status" value="1"/>
</dbReference>
<protein>
    <recommendedName>
        <fullName evidence="8">Signal recognition particle receptor subunit alpha homolog</fullName>
    </recommendedName>
    <alternativeName>
        <fullName evidence="9">Docking protein alpha</fullName>
    </alternativeName>
</protein>
<evidence type="ECO:0000256" key="7">
    <source>
        <dbReference type="ARBA" id="ARBA00029433"/>
    </source>
</evidence>
<dbReference type="PROSITE" id="PS00300">
    <property type="entry name" value="SRP54"/>
    <property type="match status" value="1"/>
</dbReference>
<dbReference type="InterPro" id="IPR003593">
    <property type="entry name" value="AAA+_ATPase"/>
</dbReference>
<dbReference type="SUPFAM" id="SSF52540">
    <property type="entry name" value="P-loop containing nucleoside triphosphate hydrolases"/>
    <property type="match status" value="1"/>
</dbReference>
<comment type="subcellular location">
    <subcellularLocation>
        <location evidence="7">Endomembrane system</location>
        <topology evidence="7">Peripheral membrane protein</topology>
        <orientation evidence="7">Cytoplasmic side</orientation>
    </subcellularLocation>
</comment>
<dbReference type="VEuPathDB" id="MicrosporidiaDB:ECANGB1_601"/>
<organism evidence="11 12">
    <name type="scientific">Enterospora canceri</name>
    <dbReference type="NCBI Taxonomy" id="1081671"/>
    <lineage>
        <taxon>Eukaryota</taxon>
        <taxon>Fungi</taxon>
        <taxon>Fungi incertae sedis</taxon>
        <taxon>Microsporidia</taxon>
        <taxon>Enterocytozoonidae</taxon>
        <taxon>Enterospora</taxon>
    </lineage>
</organism>
<evidence type="ECO:0000256" key="8">
    <source>
        <dbReference type="ARBA" id="ARBA00071429"/>
    </source>
</evidence>
<dbReference type="EMBL" id="LWDP01000017">
    <property type="protein sequence ID" value="ORD94512.1"/>
    <property type="molecule type" value="Genomic_DNA"/>
</dbReference>
<evidence type="ECO:0000256" key="9">
    <source>
        <dbReference type="ARBA" id="ARBA00081194"/>
    </source>
</evidence>
<dbReference type="SMART" id="SM00962">
    <property type="entry name" value="SRP54"/>
    <property type="match status" value="1"/>
</dbReference>
<name>A0A1Y1S8J1_9MICR</name>
<comment type="subunit">
    <text evidence="2">Heterodimer of an alpha and a beta chain.</text>
</comment>
<dbReference type="Proteomes" id="UP000192639">
    <property type="component" value="Unassembled WGS sequence"/>
</dbReference>
<dbReference type="InterPro" id="IPR000897">
    <property type="entry name" value="SRP54_GTPase_dom"/>
</dbReference>
<evidence type="ECO:0000259" key="10">
    <source>
        <dbReference type="PROSITE" id="PS00300"/>
    </source>
</evidence>
<evidence type="ECO:0000256" key="1">
    <source>
        <dbReference type="ARBA" id="ARBA00008531"/>
    </source>
</evidence>
<keyword evidence="5" id="KW-0472">Membrane</keyword>
<dbReference type="Pfam" id="PF00448">
    <property type="entry name" value="SRP54"/>
    <property type="match status" value="1"/>
</dbReference>
<dbReference type="InterPro" id="IPR027417">
    <property type="entry name" value="P-loop_NTPase"/>
</dbReference>
<proteinExistence type="inferred from homology"/>
<evidence type="ECO:0000313" key="12">
    <source>
        <dbReference type="Proteomes" id="UP000192639"/>
    </source>
</evidence>
<dbReference type="GO" id="GO:0005525">
    <property type="term" value="F:GTP binding"/>
    <property type="evidence" value="ECO:0007669"/>
    <property type="project" value="UniProtKB-KW"/>
</dbReference>
<dbReference type="GO" id="GO:0003924">
    <property type="term" value="F:GTPase activity"/>
    <property type="evidence" value="ECO:0007669"/>
    <property type="project" value="TreeGrafter"/>
</dbReference>
<keyword evidence="6" id="KW-0675">Receptor</keyword>
<dbReference type="FunFam" id="3.40.50.300:FF:000566">
    <property type="entry name" value="Signal recognition particle receptor subunit alpha"/>
    <property type="match status" value="1"/>
</dbReference>
<evidence type="ECO:0000256" key="5">
    <source>
        <dbReference type="ARBA" id="ARBA00023136"/>
    </source>
</evidence>
<evidence type="ECO:0000256" key="2">
    <source>
        <dbReference type="ARBA" id="ARBA00011870"/>
    </source>
</evidence>